<gene>
    <name evidence="7" type="ORF">G4B88_004907</name>
</gene>
<protein>
    <recommendedName>
        <fullName evidence="6">Cyclin-dependent kinase inhibitor domain-containing protein</fullName>
    </recommendedName>
</protein>
<comment type="subcellular location">
    <subcellularLocation>
        <location evidence="1">Nucleus</location>
        <location evidence="1">Nucleoplasm</location>
    </subcellularLocation>
</comment>
<dbReference type="Pfam" id="PF02234">
    <property type="entry name" value="CDI"/>
    <property type="match status" value="1"/>
</dbReference>
<evidence type="ECO:0000256" key="4">
    <source>
        <dbReference type="ARBA" id="ARBA00023306"/>
    </source>
</evidence>
<feature type="compositionally biased region" description="Basic and acidic residues" evidence="5">
    <location>
        <begin position="127"/>
        <end position="141"/>
    </location>
</feature>
<dbReference type="Gene3D" id="4.10.365.10">
    <property type="entry name" value="p27"/>
    <property type="match status" value="1"/>
</dbReference>
<dbReference type="PIRSF" id="PIRSF017811">
    <property type="entry name" value="CDK_inhib_pln"/>
    <property type="match status" value="1"/>
</dbReference>
<evidence type="ECO:0000256" key="2">
    <source>
        <dbReference type="ARBA" id="ARBA00010274"/>
    </source>
</evidence>
<sequence length="272" mass="30005">MGKYMRKAKAASEVAVMEVSQASLGVRTRAKTLALQRLQKSPPVSKSPRSPSSATTSSTSYIQLRSRRLVKPPPPPPQPIVTTSSKLGFVRNPNRASSSLVPLSSGSPGSGDGGGDDVAEKKKKKQKKEEEEIKEIVGNDYHDDDDDDDDDEQVQGIDNGDLGIEEASFGENVLEFEGRERSTRESTPSNLIRDPDIIRTPGSTTKQTNSAETTNRRTQNSSQRHIPTAHEMDEFFAGAEVEQQKQFIDKYNFDPVNEKPLPGRYSWEKVVS</sequence>
<keyword evidence="3" id="KW-0649">Protein kinase inhibitor</keyword>
<dbReference type="InterPro" id="IPR044275">
    <property type="entry name" value="KRP"/>
</dbReference>
<keyword evidence="8" id="KW-1185">Reference proteome</keyword>
<evidence type="ECO:0000256" key="1">
    <source>
        <dbReference type="ARBA" id="ARBA00004642"/>
    </source>
</evidence>
<keyword evidence="4" id="KW-0131">Cell cycle</keyword>
<feature type="domain" description="Cyclin-dependent kinase inhibitor" evidence="6">
    <location>
        <begin position="224"/>
        <end position="270"/>
    </location>
</feature>
<proteinExistence type="inferred from homology"/>
<dbReference type="GO" id="GO:0004861">
    <property type="term" value="F:cyclin-dependent protein serine/threonine kinase inhibitor activity"/>
    <property type="evidence" value="ECO:0007669"/>
    <property type="project" value="InterPro"/>
</dbReference>
<dbReference type="InterPro" id="IPR044898">
    <property type="entry name" value="CDI_dom_sf"/>
</dbReference>
<organism evidence="7 8">
    <name type="scientific">Cannabis sativa</name>
    <name type="common">Hemp</name>
    <name type="synonym">Marijuana</name>
    <dbReference type="NCBI Taxonomy" id="3483"/>
    <lineage>
        <taxon>Eukaryota</taxon>
        <taxon>Viridiplantae</taxon>
        <taxon>Streptophyta</taxon>
        <taxon>Embryophyta</taxon>
        <taxon>Tracheophyta</taxon>
        <taxon>Spermatophyta</taxon>
        <taxon>Magnoliopsida</taxon>
        <taxon>eudicotyledons</taxon>
        <taxon>Gunneridae</taxon>
        <taxon>Pentapetalae</taxon>
        <taxon>rosids</taxon>
        <taxon>fabids</taxon>
        <taxon>Rosales</taxon>
        <taxon>Cannabaceae</taxon>
        <taxon>Cannabis</taxon>
    </lineage>
</organism>
<reference evidence="7 8" key="1">
    <citation type="journal article" date="2020" name="bioRxiv">
        <title>Sequence and annotation of 42 cannabis genomes reveals extensive copy number variation in cannabinoid synthesis and pathogen resistance genes.</title>
        <authorList>
            <person name="Mckernan K.J."/>
            <person name="Helbert Y."/>
            <person name="Kane L.T."/>
            <person name="Ebling H."/>
            <person name="Zhang L."/>
            <person name="Liu B."/>
            <person name="Eaton Z."/>
            <person name="Mclaughlin S."/>
            <person name="Kingan S."/>
            <person name="Baybayan P."/>
            <person name="Concepcion G."/>
            <person name="Jordan M."/>
            <person name="Riva A."/>
            <person name="Barbazuk W."/>
            <person name="Harkins T."/>
        </authorList>
    </citation>
    <scope>NUCLEOTIDE SEQUENCE [LARGE SCALE GENOMIC DNA]</scope>
    <source>
        <strain evidence="8">cv. Jamaican Lion 4</strain>
        <tissue evidence="7">Leaf</tissue>
    </source>
</reference>
<evidence type="ECO:0000313" key="8">
    <source>
        <dbReference type="Proteomes" id="UP000583929"/>
    </source>
</evidence>
<evidence type="ECO:0000256" key="3">
    <source>
        <dbReference type="ARBA" id="ARBA00023013"/>
    </source>
</evidence>
<dbReference type="EMBL" id="JAATIQ010000167">
    <property type="protein sequence ID" value="KAF4374655.1"/>
    <property type="molecule type" value="Genomic_DNA"/>
</dbReference>
<accession>A0A7J6FVD2</accession>
<dbReference type="AlphaFoldDB" id="A0A7J6FVD2"/>
<feature type="compositionally biased region" description="Polar residues" evidence="5">
    <location>
        <begin position="201"/>
        <end position="225"/>
    </location>
</feature>
<evidence type="ECO:0000259" key="6">
    <source>
        <dbReference type="Pfam" id="PF02234"/>
    </source>
</evidence>
<feature type="compositionally biased region" description="Low complexity" evidence="5">
    <location>
        <begin position="41"/>
        <end position="60"/>
    </location>
</feature>
<dbReference type="Proteomes" id="UP000583929">
    <property type="component" value="Unassembled WGS sequence"/>
</dbReference>
<feature type="region of interest" description="Disordered" evidence="5">
    <location>
        <begin position="33"/>
        <end position="228"/>
    </location>
</feature>
<dbReference type="InterPro" id="IPR003175">
    <property type="entry name" value="CDI_dom"/>
</dbReference>
<evidence type="ECO:0000256" key="5">
    <source>
        <dbReference type="SAM" id="MobiDB-lite"/>
    </source>
</evidence>
<feature type="compositionally biased region" description="Acidic residues" evidence="5">
    <location>
        <begin position="142"/>
        <end position="153"/>
    </location>
</feature>
<feature type="compositionally biased region" description="Low complexity" evidence="5">
    <location>
        <begin position="97"/>
        <end position="107"/>
    </location>
</feature>
<evidence type="ECO:0000313" key="7">
    <source>
        <dbReference type="EMBL" id="KAF4374655.1"/>
    </source>
</evidence>
<dbReference type="GO" id="GO:0005654">
    <property type="term" value="C:nucleoplasm"/>
    <property type="evidence" value="ECO:0007669"/>
    <property type="project" value="UniProtKB-SubCell"/>
</dbReference>
<dbReference type="GO" id="GO:0051726">
    <property type="term" value="P:regulation of cell cycle"/>
    <property type="evidence" value="ECO:0007669"/>
    <property type="project" value="InterPro"/>
</dbReference>
<name>A0A7J6FVD2_CANSA</name>
<dbReference type="PANTHER" id="PTHR46776">
    <property type="entry name" value="CYCLIN-DEPENDENT KINASE INHIBITOR 4-RELATED"/>
    <property type="match status" value="1"/>
</dbReference>
<comment type="similarity">
    <text evidence="2">Belongs to the CDI family. ICK/KRP subfamily.</text>
</comment>
<comment type="caution">
    <text evidence="7">The sequence shown here is derived from an EMBL/GenBank/DDBJ whole genome shotgun (WGS) entry which is preliminary data.</text>
</comment>